<dbReference type="OrthoDB" id="9808150at2"/>
<keyword evidence="12" id="KW-1185">Reference proteome</keyword>
<keyword evidence="4 9" id="KW-0808">Transferase</keyword>
<keyword evidence="5 9" id="KW-0547">Nucleotide-binding</keyword>
<dbReference type="EC" id="2.7.4.8" evidence="2 9"/>
<evidence type="ECO:0000256" key="3">
    <source>
        <dbReference type="ARBA" id="ARBA00016296"/>
    </source>
</evidence>
<dbReference type="SUPFAM" id="SSF52540">
    <property type="entry name" value="P-loop containing nucleoside triphosphate hydrolases"/>
    <property type="match status" value="1"/>
</dbReference>
<name>A0A1M7RYX5_FERGO</name>
<evidence type="ECO:0000259" key="10">
    <source>
        <dbReference type="PROSITE" id="PS50052"/>
    </source>
</evidence>
<dbReference type="STRING" id="1121883.SAMN02745226_00344"/>
<dbReference type="PANTHER" id="PTHR23117">
    <property type="entry name" value="GUANYLATE KINASE-RELATED"/>
    <property type="match status" value="1"/>
</dbReference>
<dbReference type="InterPro" id="IPR008145">
    <property type="entry name" value="GK/Ca_channel_bsu"/>
</dbReference>
<evidence type="ECO:0000256" key="8">
    <source>
        <dbReference type="ARBA" id="ARBA00030128"/>
    </source>
</evidence>
<dbReference type="Gene3D" id="3.30.63.10">
    <property type="entry name" value="Guanylate Kinase phosphate binding domain"/>
    <property type="match status" value="1"/>
</dbReference>
<dbReference type="PROSITE" id="PS50052">
    <property type="entry name" value="GUANYLATE_KINASE_2"/>
    <property type="match status" value="1"/>
</dbReference>
<dbReference type="PROSITE" id="PS00856">
    <property type="entry name" value="GUANYLATE_KINASE_1"/>
    <property type="match status" value="1"/>
</dbReference>
<dbReference type="InterPro" id="IPR008144">
    <property type="entry name" value="Guanylate_kin-like_dom"/>
</dbReference>
<dbReference type="Proteomes" id="UP000184207">
    <property type="component" value="Unassembled WGS sequence"/>
</dbReference>
<comment type="subcellular location">
    <subcellularLocation>
        <location evidence="9">Cytoplasm</location>
    </subcellularLocation>
</comment>
<evidence type="ECO:0000256" key="2">
    <source>
        <dbReference type="ARBA" id="ARBA00012961"/>
    </source>
</evidence>
<accession>A0A1M7RYX5</accession>
<evidence type="ECO:0000256" key="5">
    <source>
        <dbReference type="ARBA" id="ARBA00022741"/>
    </source>
</evidence>
<sequence length="222" mass="25772">MHSSETPAPWNTEKISENAKGILFVISGPSGVGKTSIIRSVLERVDRVVFSVSCTTRKQRPGEIHGVDYYFITHEEFEKMIEEQKFIEWAKVHDNYYGTPAEMVYENINKGIDVILDIDVQGALTVKKNFSGAKFVFVAPPSYSVLRERLKKRGTETEDKIQRRLDTARKELLHIPEFEYLIINEDLEESIRNLSSIIFAERLKYERLRDTIKVNKLFEEVR</sequence>
<dbReference type="RefSeq" id="WP_072757639.1">
    <property type="nucleotide sequence ID" value="NZ_FRDJ01000001.1"/>
</dbReference>
<feature type="binding site" evidence="9">
    <location>
        <begin position="28"/>
        <end position="35"/>
    </location>
    <ligand>
        <name>ATP</name>
        <dbReference type="ChEBI" id="CHEBI:30616"/>
    </ligand>
</feature>
<dbReference type="InterPro" id="IPR017665">
    <property type="entry name" value="Guanylate_kinase"/>
</dbReference>
<dbReference type="InterPro" id="IPR020590">
    <property type="entry name" value="Guanylate_kinase_CS"/>
</dbReference>
<keyword evidence="7 9" id="KW-0067">ATP-binding</keyword>
<reference evidence="12" key="1">
    <citation type="submission" date="2016-12" db="EMBL/GenBank/DDBJ databases">
        <authorList>
            <person name="Varghese N."/>
            <person name="Submissions S."/>
        </authorList>
    </citation>
    <scope>NUCLEOTIDE SEQUENCE [LARGE SCALE GENOMIC DNA]</scope>
    <source>
        <strain evidence="12">DSM 13020</strain>
    </source>
</reference>
<dbReference type="CDD" id="cd00071">
    <property type="entry name" value="GMPK"/>
    <property type="match status" value="1"/>
</dbReference>
<evidence type="ECO:0000256" key="4">
    <source>
        <dbReference type="ARBA" id="ARBA00022679"/>
    </source>
</evidence>
<comment type="function">
    <text evidence="9">Essential for recycling GMP and indirectly, cGMP.</text>
</comment>
<evidence type="ECO:0000256" key="6">
    <source>
        <dbReference type="ARBA" id="ARBA00022777"/>
    </source>
</evidence>
<keyword evidence="9" id="KW-0963">Cytoplasm</keyword>
<evidence type="ECO:0000313" key="11">
    <source>
        <dbReference type="EMBL" id="SHN51391.1"/>
    </source>
</evidence>
<feature type="domain" description="Guanylate kinase-like" evidence="10">
    <location>
        <begin position="21"/>
        <end position="199"/>
    </location>
</feature>
<dbReference type="GO" id="GO:0005829">
    <property type="term" value="C:cytosol"/>
    <property type="evidence" value="ECO:0007669"/>
    <property type="project" value="TreeGrafter"/>
</dbReference>
<evidence type="ECO:0000256" key="9">
    <source>
        <dbReference type="HAMAP-Rule" id="MF_00328"/>
    </source>
</evidence>
<dbReference type="Pfam" id="PF00625">
    <property type="entry name" value="Guanylate_kin"/>
    <property type="match status" value="1"/>
</dbReference>
<evidence type="ECO:0000313" key="12">
    <source>
        <dbReference type="Proteomes" id="UP000184207"/>
    </source>
</evidence>
<dbReference type="GO" id="GO:0005524">
    <property type="term" value="F:ATP binding"/>
    <property type="evidence" value="ECO:0007669"/>
    <property type="project" value="UniProtKB-UniRule"/>
</dbReference>
<dbReference type="Gene3D" id="3.40.50.300">
    <property type="entry name" value="P-loop containing nucleotide triphosphate hydrolases"/>
    <property type="match status" value="2"/>
</dbReference>
<evidence type="ECO:0000256" key="7">
    <source>
        <dbReference type="ARBA" id="ARBA00022840"/>
    </source>
</evidence>
<dbReference type="InterPro" id="IPR027417">
    <property type="entry name" value="P-loop_NTPase"/>
</dbReference>
<dbReference type="NCBIfam" id="TIGR03263">
    <property type="entry name" value="guanyl_kin"/>
    <property type="match status" value="1"/>
</dbReference>
<dbReference type="PANTHER" id="PTHR23117:SF13">
    <property type="entry name" value="GUANYLATE KINASE"/>
    <property type="match status" value="1"/>
</dbReference>
<dbReference type="GO" id="GO:0004385">
    <property type="term" value="F:GMP kinase activity"/>
    <property type="evidence" value="ECO:0007669"/>
    <property type="project" value="UniProtKB-UniRule"/>
</dbReference>
<keyword evidence="6 9" id="KW-0418">Kinase</keyword>
<comment type="similarity">
    <text evidence="1 9">Belongs to the guanylate kinase family.</text>
</comment>
<organism evidence="11 12">
    <name type="scientific">Fervidobacterium gondwanense DSM 13020</name>
    <dbReference type="NCBI Taxonomy" id="1121883"/>
    <lineage>
        <taxon>Bacteria</taxon>
        <taxon>Thermotogati</taxon>
        <taxon>Thermotogota</taxon>
        <taxon>Thermotogae</taxon>
        <taxon>Thermotogales</taxon>
        <taxon>Fervidobacteriaceae</taxon>
        <taxon>Fervidobacterium</taxon>
    </lineage>
</organism>
<dbReference type="FunFam" id="3.30.63.10:FF:000002">
    <property type="entry name" value="Guanylate kinase 1"/>
    <property type="match status" value="1"/>
</dbReference>
<dbReference type="SMART" id="SM00072">
    <property type="entry name" value="GuKc"/>
    <property type="match status" value="1"/>
</dbReference>
<comment type="catalytic activity">
    <reaction evidence="9">
        <text>GMP + ATP = GDP + ADP</text>
        <dbReference type="Rhea" id="RHEA:20780"/>
        <dbReference type="ChEBI" id="CHEBI:30616"/>
        <dbReference type="ChEBI" id="CHEBI:58115"/>
        <dbReference type="ChEBI" id="CHEBI:58189"/>
        <dbReference type="ChEBI" id="CHEBI:456216"/>
        <dbReference type="EC" id="2.7.4.8"/>
    </reaction>
</comment>
<dbReference type="EMBL" id="FRDJ01000001">
    <property type="protein sequence ID" value="SHN51391.1"/>
    <property type="molecule type" value="Genomic_DNA"/>
</dbReference>
<dbReference type="HAMAP" id="MF_00328">
    <property type="entry name" value="Guanylate_kinase"/>
    <property type="match status" value="1"/>
</dbReference>
<dbReference type="AlphaFoldDB" id="A0A1M7RYX5"/>
<protein>
    <recommendedName>
        <fullName evidence="3 9">Guanylate kinase</fullName>
        <ecNumber evidence="2 9">2.7.4.8</ecNumber>
    </recommendedName>
    <alternativeName>
        <fullName evidence="8 9">GMP kinase</fullName>
    </alternativeName>
</protein>
<evidence type="ECO:0000256" key="1">
    <source>
        <dbReference type="ARBA" id="ARBA00005790"/>
    </source>
</evidence>
<gene>
    <name evidence="9" type="primary">gmk</name>
    <name evidence="11" type="ORF">SAMN02745226_00344</name>
</gene>
<proteinExistence type="inferred from homology"/>